<feature type="compositionally biased region" description="Basic residues" evidence="10">
    <location>
        <begin position="643"/>
        <end position="652"/>
    </location>
</feature>
<keyword evidence="8 9" id="KW-0687">Ribonucleoprotein</keyword>
<keyword evidence="14" id="KW-1185">Reference proteome</keyword>
<proteinExistence type="inferred from homology"/>
<feature type="region of interest" description="Disordered" evidence="10">
    <location>
        <begin position="539"/>
        <end position="652"/>
    </location>
</feature>
<dbReference type="STRING" id="286115.A0A507DMG3"/>
<comment type="subcellular location">
    <subcellularLocation>
        <location evidence="2 9">Cytoplasm</location>
    </subcellularLocation>
    <subcellularLocation>
        <location evidence="1">Endoplasmic reticulum</location>
    </subcellularLocation>
</comment>
<dbReference type="Proteomes" id="UP000320475">
    <property type="component" value="Unassembled WGS sequence"/>
</dbReference>
<dbReference type="GO" id="GO:0005783">
    <property type="term" value="C:endoplasmic reticulum"/>
    <property type="evidence" value="ECO:0007669"/>
    <property type="project" value="UniProtKB-SubCell"/>
</dbReference>
<evidence type="ECO:0000256" key="10">
    <source>
        <dbReference type="SAM" id="MobiDB-lite"/>
    </source>
</evidence>
<evidence type="ECO:0000256" key="2">
    <source>
        <dbReference type="ARBA" id="ARBA00004496"/>
    </source>
</evidence>
<dbReference type="PIRSF" id="PIRSF038922">
    <property type="entry name" value="SRP72"/>
    <property type="match status" value="1"/>
</dbReference>
<dbReference type="Pfam" id="PF08492">
    <property type="entry name" value="SRP72"/>
    <property type="match status" value="1"/>
</dbReference>
<comment type="similarity">
    <text evidence="3 9">Belongs to the SRP72 family.</text>
</comment>
<organism evidence="13 14">
    <name type="scientific">Synchytrium endobioticum</name>
    <dbReference type="NCBI Taxonomy" id="286115"/>
    <lineage>
        <taxon>Eukaryota</taxon>
        <taxon>Fungi</taxon>
        <taxon>Fungi incertae sedis</taxon>
        <taxon>Chytridiomycota</taxon>
        <taxon>Chytridiomycota incertae sedis</taxon>
        <taxon>Chytridiomycetes</taxon>
        <taxon>Synchytriales</taxon>
        <taxon>Synchytriaceae</taxon>
        <taxon>Synchytrium</taxon>
    </lineage>
</organism>
<dbReference type="PANTHER" id="PTHR14094:SF9">
    <property type="entry name" value="SIGNAL RECOGNITION PARTICLE SUBUNIT SRP72"/>
    <property type="match status" value="1"/>
</dbReference>
<dbReference type="GO" id="GO:0006614">
    <property type="term" value="P:SRP-dependent cotranslational protein targeting to membrane"/>
    <property type="evidence" value="ECO:0007669"/>
    <property type="project" value="UniProtKB-UniRule"/>
</dbReference>
<dbReference type="InterPro" id="IPR011990">
    <property type="entry name" value="TPR-like_helical_dom_sf"/>
</dbReference>
<evidence type="ECO:0000256" key="4">
    <source>
        <dbReference type="ARBA" id="ARBA00018350"/>
    </source>
</evidence>
<feature type="domain" description="Signal recognition particle SRP72 subunit RNA-binding" evidence="11">
    <location>
        <begin position="544"/>
        <end position="591"/>
    </location>
</feature>
<evidence type="ECO:0000313" key="14">
    <source>
        <dbReference type="Proteomes" id="UP000317494"/>
    </source>
</evidence>
<dbReference type="EMBL" id="QEAM01000059">
    <property type="protein sequence ID" value="TPX48109.1"/>
    <property type="molecule type" value="Genomic_DNA"/>
</dbReference>
<accession>A0A507DMG3</accession>
<dbReference type="VEuPathDB" id="FungiDB:SeMB42_g01666"/>
<dbReference type="OrthoDB" id="5421607at2759"/>
<dbReference type="GO" id="GO:0008312">
    <property type="term" value="F:7S RNA binding"/>
    <property type="evidence" value="ECO:0007669"/>
    <property type="project" value="InterPro"/>
</dbReference>
<evidence type="ECO:0000256" key="6">
    <source>
        <dbReference type="ARBA" id="ARBA00022824"/>
    </source>
</evidence>
<feature type="compositionally biased region" description="Basic residues" evidence="10">
    <location>
        <begin position="555"/>
        <end position="565"/>
    </location>
</feature>
<keyword evidence="7 9" id="KW-0733">Signal recognition particle</keyword>
<evidence type="ECO:0000256" key="3">
    <source>
        <dbReference type="ARBA" id="ARBA00007676"/>
    </source>
</evidence>
<evidence type="ECO:0000256" key="5">
    <source>
        <dbReference type="ARBA" id="ARBA00022490"/>
    </source>
</evidence>
<dbReference type="PANTHER" id="PTHR14094">
    <property type="entry name" value="SIGNAL RECOGNITION PARTICLE 72"/>
    <property type="match status" value="1"/>
</dbReference>
<protein>
    <recommendedName>
        <fullName evidence="4 9">Signal recognition particle subunit SRP72</fullName>
    </recommendedName>
</protein>
<gene>
    <name evidence="12" type="ORF">SeLEV6574_g02233</name>
    <name evidence="13" type="ORF">SeMB42_g01666</name>
</gene>
<keyword evidence="6" id="KW-0256">Endoplasmic reticulum</keyword>
<name>A0A507DMG3_9FUNG</name>
<evidence type="ECO:0000256" key="1">
    <source>
        <dbReference type="ARBA" id="ARBA00004240"/>
    </source>
</evidence>
<evidence type="ECO:0000256" key="7">
    <source>
        <dbReference type="ARBA" id="ARBA00023135"/>
    </source>
</evidence>
<evidence type="ECO:0000313" key="15">
    <source>
        <dbReference type="Proteomes" id="UP000320475"/>
    </source>
</evidence>
<dbReference type="SUPFAM" id="SSF48452">
    <property type="entry name" value="TPR-like"/>
    <property type="match status" value="2"/>
</dbReference>
<reference evidence="14 15" key="1">
    <citation type="journal article" date="2019" name="Sci. Rep.">
        <title>Comparative genomics of chytrid fungi reveal insights into the obligate biotrophic and pathogenic lifestyle of Synchytrium endobioticum.</title>
        <authorList>
            <person name="van de Vossenberg B.T.L.H."/>
            <person name="Warris S."/>
            <person name="Nguyen H.D.T."/>
            <person name="van Gent-Pelzer M.P.E."/>
            <person name="Joly D.L."/>
            <person name="van de Geest H.C."/>
            <person name="Bonants P.J.M."/>
            <person name="Smith D.S."/>
            <person name="Levesque C.A."/>
            <person name="van der Lee T.A.J."/>
        </authorList>
    </citation>
    <scope>NUCLEOTIDE SEQUENCE [LARGE SCALE GENOMIC DNA]</scope>
    <source>
        <strain evidence="12 15">LEV6574</strain>
        <strain evidence="13 14">MB42</strain>
    </source>
</reference>
<sequence length="652" mass="71527">MPDQTSLWAELQRLCEAAEHDKAIRTCDKLLKALPGDIDALHVKVTALSHLDRFHDALSIINTIPSPLRKTLVFEEAYSLYRAENLHDCLELIHGGLHNKDLPAETVSALERLLVQVLYRKESYAESWDIAKAVIDKIDENNPYYTELSANLAGIEAAAALSGVKLDVLPIHVNDVDTYELAYNLACAKIASGNLDQAQTLLEKARKLCRDLLIGDEQPEQDIEKELAIIVVQLGFVCQLQGRVAEALDLYQGVLKSKVGDTAVTAVASNNTMALKKDHELFDSAKRHRAAATAGLETKLTTMQKKVIALNGAVLSMYMNKPSVARDVARGLLATYPDDDQIYLILAAIALREHKASKAIDELVDRANTSPKSLPLQLALTQLYLLQKNIGAATSTMERYLSHIDATEKYKPGLVSLMVWLYSQTGSENGMKMLEEATPFWPSLETGNKSISRQLATFKLKSNRPHDAAADFERLVKADPSDVSSVAGLIMSYSEFNPALAEQYQSYLPRTESVIDPSDIDVDALETSFTLGRLGAKRAGAVASAETSTPAAPKEKKKRKRKIRLPKNYDPNVLPDPERWLPKRDRSTFQPKKGKKKDLAKGSQGSATSGGGIGMTGSARIAGMPVPEPIQQPAATSTTPPEKKKKIKGKKR</sequence>
<dbReference type="Proteomes" id="UP000317494">
    <property type="component" value="Unassembled WGS sequence"/>
</dbReference>
<dbReference type="InterPro" id="IPR026270">
    <property type="entry name" value="SRP72"/>
</dbReference>
<feature type="compositionally biased region" description="Basic and acidic residues" evidence="10">
    <location>
        <begin position="576"/>
        <end position="587"/>
    </location>
</feature>
<evidence type="ECO:0000256" key="8">
    <source>
        <dbReference type="ARBA" id="ARBA00023274"/>
    </source>
</evidence>
<dbReference type="EMBL" id="QEAN01000044">
    <property type="protein sequence ID" value="TPX52080.1"/>
    <property type="molecule type" value="Genomic_DNA"/>
</dbReference>
<comment type="function">
    <text evidence="9">Component of the signal recognition particle (SRP) complex, a ribonucleoprotein complex that mediates the cotranslational targeting of secretory and membrane proteins to the endoplasmic reticulum (ER).</text>
</comment>
<dbReference type="AlphaFoldDB" id="A0A507DMG3"/>
<keyword evidence="5 9" id="KW-0963">Cytoplasm</keyword>
<evidence type="ECO:0000313" key="12">
    <source>
        <dbReference type="EMBL" id="TPX48109.1"/>
    </source>
</evidence>
<dbReference type="Gene3D" id="1.25.40.10">
    <property type="entry name" value="Tetratricopeptide repeat domain"/>
    <property type="match status" value="2"/>
</dbReference>
<dbReference type="GO" id="GO:0005786">
    <property type="term" value="C:signal recognition particle, endoplasmic reticulum targeting"/>
    <property type="evidence" value="ECO:0007669"/>
    <property type="project" value="UniProtKB-UniRule"/>
</dbReference>
<comment type="caution">
    <text evidence="13">The sequence shown here is derived from an EMBL/GenBank/DDBJ whole genome shotgun (WGS) entry which is preliminary data.</text>
</comment>
<dbReference type="InterPro" id="IPR013699">
    <property type="entry name" value="Signal_recog_part_SRP72_RNA-bd"/>
</dbReference>
<dbReference type="GO" id="GO:0043022">
    <property type="term" value="F:ribosome binding"/>
    <property type="evidence" value="ECO:0007669"/>
    <property type="project" value="TreeGrafter"/>
</dbReference>
<evidence type="ECO:0000256" key="9">
    <source>
        <dbReference type="PIRNR" id="PIRNR038922"/>
    </source>
</evidence>
<evidence type="ECO:0000259" key="11">
    <source>
        <dbReference type="Pfam" id="PF08492"/>
    </source>
</evidence>
<evidence type="ECO:0000313" key="13">
    <source>
        <dbReference type="EMBL" id="TPX52080.1"/>
    </source>
</evidence>